<evidence type="ECO:0000256" key="1">
    <source>
        <dbReference type="SAM" id="MobiDB-lite"/>
    </source>
</evidence>
<evidence type="ECO:0000313" key="3">
    <source>
        <dbReference type="EMBL" id="UMB70593.1"/>
    </source>
</evidence>
<gene>
    <name evidence="3" type="ORF">MKK62_04535</name>
</gene>
<evidence type="ECO:0000256" key="2">
    <source>
        <dbReference type="SAM" id="SignalP"/>
    </source>
</evidence>
<feature type="compositionally biased region" description="Low complexity" evidence="1">
    <location>
        <begin position="71"/>
        <end position="102"/>
    </location>
</feature>
<dbReference type="RefSeq" id="WP_240262356.1">
    <property type="nucleotide sequence ID" value="NZ_CP092488.2"/>
</dbReference>
<feature type="chain" id="PRO_5046249829" evidence="2">
    <location>
        <begin position="29"/>
        <end position="148"/>
    </location>
</feature>
<keyword evidence="2" id="KW-0732">Signal</keyword>
<feature type="signal peptide" evidence="2">
    <location>
        <begin position="1"/>
        <end position="28"/>
    </location>
</feature>
<dbReference type="Proteomes" id="UP001055336">
    <property type="component" value="Chromosome"/>
</dbReference>
<proteinExistence type="predicted"/>
<organism evidence="3 4">
    <name type="scientific">Mycobacterium paraterrae</name>
    <dbReference type="NCBI Taxonomy" id="577492"/>
    <lineage>
        <taxon>Bacteria</taxon>
        <taxon>Bacillati</taxon>
        <taxon>Actinomycetota</taxon>
        <taxon>Actinomycetes</taxon>
        <taxon>Mycobacteriales</taxon>
        <taxon>Mycobacteriaceae</taxon>
        <taxon>Mycobacterium</taxon>
    </lineage>
</organism>
<evidence type="ECO:0000313" key="4">
    <source>
        <dbReference type="Proteomes" id="UP001055336"/>
    </source>
</evidence>
<dbReference type="EMBL" id="CP092488">
    <property type="protein sequence ID" value="UMB70593.1"/>
    <property type="molecule type" value="Genomic_DNA"/>
</dbReference>
<feature type="region of interest" description="Disordered" evidence="1">
    <location>
        <begin position="27"/>
        <end position="104"/>
    </location>
</feature>
<name>A0ABY3VTS2_9MYCO</name>
<keyword evidence="4" id="KW-1185">Reference proteome</keyword>
<sequence length="148" mass="15431">MNKPSTRRAAATAACFAAVLLMAPIAGADDPPDCDQLPADQVQQCQQQKGAGIASRAIDEAKNGADKAKQAADQAKQAADQAKQAADQAKQATDQAKQATDTGQKAIDLSDKNCWLINGVPTMWSPALVTGPGQTAEPCYSAYHLTPH</sequence>
<accession>A0ABY3VTS2</accession>
<reference evidence="3" key="1">
    <citation type="submission" date="2022-08" db="EMBL/GenBank/DDBJ databases">
        <title>Whole genome sequencing of non-tuberculosis mycobacteria type-strains.</title>
        <authorList>
            <person name="Igarashi Y."/>
            <person name="Osugi A."/>
            <person name="Mitarai S."/>
        </authorList>
    </citation>
    <scope>NUCLEOTIDE SEQUENCE</scope>
    <source>
        <strain evidence="3">DSM 45127</strain>
    </source>
</reference>
<protein>
    <submittedName>
        <fullName evidence="3">Uncharacterized protein</fullName>
    </submittedName>
</protein>
<feature type="compositionally biased region" description="Basic and acidic residues" evidence="1">
    <location>
        <begin position="57"/>
        <end position="70"/>
    </location>
</feature>